<feature type="repeat" description="WD" evidence="3">
    <location>
        <begin position="486"/>
        <end position="527"/>
    </location>
</feature>
<evidence type="ECO:0000256" key="1">
    <source>
        <dbReference type="ARBA" id="ARBA00022574"/>
    </source>
</evidence>
<feature type="region of interest" description="Disordered" evidence="4">
    <location>
        <begin position="424"/>
        <end position="466"/>
    </location>
</feature>
<evidence type="ECO:0000256" key="2">
    <source>
        <dbReference type="ARBA" id="ARBA00022737"/>
    </source>
</evidence>
<protein>
    <submittedName>
        <fullName evidence="5">WD40 repeat-like protein</fullName>
    </submittedName>
</protein>
<dbReference type="GeneID" id="19201510"/>
<evidence type="ECO:0000256" key="3">
    <source>
        <dbReference type="PROSITE-ProRule" id="PRU00221"/>
    </source>
</evidence>
<keyword evidence="6" id="KW-1185">Reference proteome</keyword>
<evidence type="ECO:0000313" key="5">
    <source>
        <dbReference type="EMBL" id="EIW74619.1"/>
    </source>
</evidence>
<feature type="compositionally biased region" description="Gly residues" evidence="4">
    <location>
        <begin position="776"/>
        <end position="790"/>
    </location>
</feature>
<dbReference type="InterPro" id="IPR020472">
    <property type="entry name" value="WD40_PAC1"/>
</dbReference>
<dbReference type="EMBL" id="JH711591">
    <property type="protein sequence ID" value="EIW74619.1"/>
    <property type="molecule type" value="Genomic_DNA"/>
</dbReference>
<feature type="compositionally biased region" description="Basic and acidic residues" evidence="4">
    <location>
        <begin position="550"/>
        <end position="576"/>
    </location>
</feature>
<dbReference type="InterPro" id="IPR019775">
    <property type="entry name" value="WD40_repeat_CS"/>
</dbReference>
<sequence length="957" mass="101212">MAWAAVACDWVCAALDSGRAVERVRVLEQLAGGLDGLYRAILGDAFPPVLDQGPGQGQGTSAQGPASPQGQGQLQGQGGASDVERFKSVMTTLLSVREPLGLLTLKQLRGEERENQTIEHVFARVSFLLDGPVAPGTGGIAVSPSAPEAPITIKHATLRDFLLSPSRATKEWFVDASGGASASGAADERLALACLQVMRVGCRFNILGLESSYVCHNEIADFDARVRRHVSPALRYACRFWMEHASATPAGRRGSVRREVEEFLGKGLLVWLEVVSATGCVEAVREGMKGLVAWAENSKLKALVLDILNFLTVFSGLIASSYPHIYLSALPFTPPGSFVYKRYAPQLASALSVYYSHTLGWASLPAFKEPGHPVTALAFSPDGAYLAAAADRAVHVYDLRARGVRRPEPRVLRGHTGRIESVAFAPAEGGGGAKRRSGEQPTSPRQQGQQQQQQQQQQGHLLASASADGSVRVWSVPDGNCAVVIRPGVEQAVTDVAFDAAGCILFTASRDGTVQAWDARAPKQRTLVWGAMHARGVHRRAASGSPSSGKGKEREREKSAREKEKEDKGKEKEGKNVKCSPEEEAPFAISCMPDGKTLVSVGGDAAVRIWDAKTGEALCEMAHEMGGQWLTCVACSSGGLEVATGSGAAPSVPTTSATTTNSGSIGSGNGPSDANQILLWNTYSGNVTGTLKGHTGSVNSVAYARDGRLASGSDDCTVKVWAYNLYAGRLKTTTLRGHTAPVGPVAWAPDGGCVAGGAADGTVRVWNVAPPDPTLGNGGGGGGTPHGHGNGANASGSGYFESTNEWPQGWRYDEGTGWVVDGSKRLLFWVPPWARAGLWTPDTRHVIAQDSTRVLLSRFMIAHGNEWQNCVDESVTGIAPMVLSVGGKGEVMTVGMGGEPVRPCEDNLMVEPGMGKWPWDDVGYVERPKVADGSGSLFGWGAWKPPKFSFLRSASGL</sequence>
<dbReference type="AlphaFoldDB" id="R7SHS5"/>
<dbReference type="InterPro" id="IPR036322">
    <property type="entry name" value="WD40_repeat_dom_sf"/>
</dbReference>
<feature type="repeat" description="WD" evidence="3">
    <location>
        <begin position="593"/>
        <end position="620"/>
    </location>
</feature>
<feature type="compositionally biased region" description="Low complexity" evidence="4">
    <location>
        <begin position="446"/>
        <end position="459"/>
    </location>
</feature>
<accession>R7SHS5</accession>
<dbReference type="PROSITE" id="PS00678">
    <property type="entry name" value="WD_REPEATS_1"/>
    <property type="match status" value="2"/>
</dbReference>
<feature type="repeat" description="WD" evidence="3">
    <location>
        <begin position="691"/>
        <end position="721"/>
    </location>
</feature>
<dbReference type="PRINTS" id="PR00320">
    <property type="entry name" value="GPROTEINBRPT"/>
</dbReference>
<reference evidence="6" key="1">
    <citation type="journal article" date="2012" name="Science">
        <title>The Paleozoic origin of enzymatic lignin decomposition reconstructed from 31 fungal genomes.</title>
        <authorList>
            <person name="Floudas D."/>
            <person name="Binder M."/>
            <person name="Riley R."/>
            <person name="Barry K."/>
            <person name="Blanchette R.A."/>
            <person name="Henrissat B."/>
            <person name="Martinez A.T."/>
            <person name="Otillar R."/>
            <person name="Spatafora J.W."/>
            <person name="Yadav J.S."/>
            <person name="Aerts A."/>
            <person name="Benoit I."/>
            <person name="Boyd A."/>
            <person name="Carlson A."/>
            <person name="Copeland A."/>
            <person name="Coutinho P.M."/>
            <person name="de Vries R.P."/>
            <person name="Ferreira P."/>
            <person name="Findley K."/>
            <person name="Foster B."/>
            <person name="Gaskell J."/>
            <person name="Glotzer D."/>
            <person name="Gorecki P."/>
            <person name="Heitman J."/>
            <person name="Hesse C."/>
            <person name="Hori C."/>
            <person name="Igarashi K."/>
            <person name="Jurgens J.A."/>
            <person name="Kallen N."/>
            <person name="Kersten P."/>
            <person name="Kohler A."/>
            <person name="Kuees U."/>
            <person name="Kumar T.K.A."/>
            <person name="Kuo A."/>
            <person name="LaButti K."/>
            <person name="Larrondo L.F."/>
            <person name="Lindquist E."/>
            <person name="Ling A."/>
            <person name="Lombard V."/>
            <person name="Lucas S."/>
            <person name="Lundell T."/>
            <person name="Martin R."/>
            <person name="McLaughlin D.J."/>
            <person name="Morgenstern I."/>
            <person name="Morin E."/>
            <person name="Murat C."/>
            <person name="Nagy L.G."/>
            <person name="Nolan M."/>
            <person name="Ohm R.A."/>
            <person name="Patyshakuliyeva A."/>
            <person name="Rokas A."/>
            <person name="Ruiz-Duenas F.J."/>
            <person name="Sabat G."/>
            <person name="Salamov A."/>
            <person name="Samejima M."/>
            <person name="Schmutz J."/>
            <person name="Slot J.C."/>
            <person name="St John F."/>
            <person name="Stenlid J."/>
            <person name="Sun H."/>
            <person name="Sun S."/>
            <person name="Syed K."/>
            <person name="Tsang A."/>
            <person name="Wiebenga A."/>
            <person name="Young D."/>
            <person name="Pisabarro A."/>
            <person name="Eastwood D.C."/>
            <person name="Martin F."/>
            <person name="Cullen D."/>
            <person name="Grigoriev I.V."/>
            <person name="Hibbett D.S."/>
        </authorList>
    </citation>
    <scope>NUCLEOTIDE SEQUENCE [LARGE SCALE GENOMIC DNA]</scope>
    <source>
        <strain evidence="6">RWD-64-598 SS2</strain>
    </source>
</reference>
<feature type="region of interest" description="Disordered" evidence="4">
    <location>
        <begin position="646"/>
        <end position="670"/>
    </location>
</feature>
<keyword evidence="1 3" id="KW-0853">WD repeat</keyword>
<dbReference type="InterPro" id="IPR015943">
    <property type="entry name" value="WD40/YVTN_repeat-like_dom_sf"/>
</dbReference>
<dbReference type="PROSITE" id="PS50294">
    <property type="entry name" value="WD_REPEATS_REGION"/>
    <property type="match status" value="3"/>
</dbReference>
<feature type="region of interest" description="Disordered" evidence="4">
    <location>
        <begin position="534"/>
        <end position="579"/>
    </location>
</feature>
<dbReference type="SMART" id="SM00320">
    <property type="entry name" value="WD40"/>
    <property type="match status" value="6"/>
</dbReference>
<dbReference type="CDD" id="cd00200">
    <property type="entry name" value="WD40"/>
    <property type="match status" value="1"/>
</dbReference>
<dbReference type="Proteomes" id="UP000053558">
    <property type="component" value="Unassembled WGS sequence"/>
</dbReference>
<dbReference type="SUPFAM" id="SSF50978">
    <property type="entry name" value="WD40 repeat-like"/>
    <property type="match status" value="1"/>
</dbReference>
<dbReference type="KEGG" id="cput:CONPUDRAFT_140417"/>
<feature type="compositionally biased region" description="Low complexity" evidence="4">
    <location>
        <begin position="61"/>
        <end position="72"/>
    </location>
</feature>
<dbReference type="Gene3D" id="2.130.10.10">
    <property type="entry name" value="YVTN repeat-like/Quinoprotein amine dehydrogenase"/>
    <property type="match status" value="3"/>
</dbReference>
<proteinExistence type="predicted"/>
<keyword evidence="2" id="KW-0677">Repeat</keyword>
<feature type="region of interest" description="Disordered" evidence="4">
    <location>
        <begin position="774"/>
        <end position="797"/>
    </location>
</feature>
<dbReference type="InterPro" id="IPR001680">
    <property type="entry name" value="WD40_rpt"/>
</dbReference>
<evidence type="ECO:0000313" key="6">
    <source>
        <dbReference type="Proteomes" id="UP000053558"/>
    </source>
</evidence>
<dbReference type="RefSeq" id="XP_007775223.1">
    <property type="nucleotide sequence ID" value="XM_007777033.1"/>
</dbReference>
<dbReference type="OrthoDB" id="3265377at2759"/>
<name>R7SHS5_CONPW</name>
<gene>
    <name evidence="5" type="ORF">CONPUDRAFT_140417</name>
</gene>
<feature type="region of interest" description="Disordered" evidence="4">
    <location>
        <begin position="49"/>
        <end position="80"/>
    </location>
</feature>
<evidence type="ECO:0000256" key="4">
    <source>
        <dbReference type="SAM" id="MobiDB-lite"/>
    </source>
</evidence>
<feature type="repeat" description="WD" evidence="3">
    <location>
        <begin position="459"/>
        <end position="484"/>
    </location>
</feature>
<dbReference type="PANTHER" id="PTHR44129">
    <property type="entry name" value="WD REPEAT-CONTAINING PROTEIN POP1"/>
    <property type="match status" value="1"/>
</dbReference>
<dbReference type="PROSITE" id="PS50082">
    <property type="entry name" value="WD_REPEATS_2"/>
    <property type="match status" value="5"/>
</dbReference>
<feature type="compositionally biased region" description="Low complexity" evidence="4">
    <location>
        <begin position="646"/>
        <end position="664"/>
    </location>
</feature>
<dbReference type="InterPro" id="IPR050349">
    <property type="entry name" value="WD_LIS1/nudF_dynein_reg"/>
</dbReference>
<feature type="repeat" description="WD" evidence="3">
    <location>
        <begin position="735"/>
        <end position="768"/>
    </location>
</feature>
<organism evidence="5 6">
    <name type="scientific">Coniophora puteana (strain RWD-64-598)</name>
    <name type="common">Brown rot fungus</name>
    <dbReference type="NCBI Taxonomy" id="741705"/>
    <lineage>
        <taxon>Eukaryota</taxon>
        <taxon>Fungi</taxon>
        <taxon>Dikarya</taxon>
        <taxon>Basidiomycota</taxon>
        <taxon>Agaricomycotina</taxon>
        <taxon>Agaricomycetes</taxon>
        <taxon>Agaricomycetidae</taxon>
        <taxon>Boletales</taxon>
        <taxon>Coniophorineae</taxon>
        <taxon>Coniophoraceae</taxon>
        <taxon>Coniophora</taxon>
    </lineage>
</organism>
<dbReference type="Pfam" id="PF00400">
    <property type="entry name" value="WD40"/>
    <property type="match status" value="6"/>
</dbReference>
<dbReference type="eggNOG" id="KOG0271">
    <property type="taxonomic scope" value="Eukaryota"/>
</dbReference>